<dbReference type="InterPro" id="IPR036265">
    <property type="entry name" value="HIT-like_sf"/>
</dbReference>
<dbReference type="Gene3D" id="3.30.428.10">
    <property type="entry name" value="HIT-like"/>
    <property type="match status" value="1"/>
</dbReference>
<keyword evidence="4" id="KW-1185">Reference proteome</keyword>
<dbReference type="GO" id="GO:0000932">
    <property type="term" value="C:P-body"/>
    <property type="evidence" value="ECO:0007669"/>
    <property type="project" value="TreeGrafter"/>
</dbReference>
<evidence type="ECO:0000256" key="1">
    <source>
        <dbReference type="ARBA" id="ARBA00010208"/>
    </source>
</evidence>
<dbReference type="Pfam" id="PF05652">
    <property type="entry name" value="DcpS"/>
    <property type="match status" value="1"/>
</dbReference>
<name>A0A165H9X6_XYLHT</name>
<dbReference type="PANTHER" id="PTHR12978">
    <property type="entry name" value="HISTIDINE TRIAD HIT PROTEIN MEMBER"/>
    <property type="match status" value="1"/>
</dbReference>
<dbReference type="InParanoid" id="A0A165H9X6"/>
<dbReference type="Proteomes" id="UP000076632">
    <property type="component" value="Unassembled WGS sequence"/>
</dbReference>
<dbReference type="STRING" id="1328760.A0A165H9X6"/>
<dbReference type="GO" id="GO:0000340">
    <property type="term" value="F:RNA 7-methylguanosine cap binding"/>
    <property type="evidence" value="ECO:0007669"/>
    <property type="project" value="TreeGrafter"/>
</dbReference>
<dbReference type="Gene3D" id="3.30.200.40">
    <property type="entry name" value="Scavenger mRNA decapping enzyme, N-terminal domain"/>
    <property type="match status" value="1"/>
</dbReference>
<organism evidence="3 4">
    <name type="scientific">Xylona heveae (strain CBS 132557 / TC161)</name>
    <dbReference type="NCBI Taxonomy" id="1328760"/>
    <lineage>
        <taxon>Eukaryota</taxon>
        <taxon>Fungi</taxon>
        <taxon>Dikarya</taxon>
        <taxon>Ascomycota</taxon>
        <taxon>Pezizomycotina</taxon>
        <taxon>Xylonomycetes</taxon>
        <taxon>Xylonales</taxon>
        <taxon>Xylonaceae</taxon>
        <taxon>Xylona</taxon>
    </lineage>
</organism>
<protein>
    <submittedName>
        <fullName evidence="3">Putative mRNA decapping hydrolase</fullName>
    </submittedName>
</protein>
<dbReference type="SUPFAM" id="SSF54197">
    <property type="entry name" value="HIT-like"/>
    <property type="match status" value="1"/>
</dbReference>
<evidence type="ECO:0000256" key="2">
    <source>
        <dbReference type="PIRSR" id="PIRSR028973-1"/>
    </source>
</evidence>
<dbReference type="InterPro" id="IPR011145">
    <property type="entry name" value="Scavenger_mRNA_decap_enz_N"/>
</dbReference>
<dbReference type="EMBL" id="KV407457">
    <property type="protein sequence ID" value="KZF23191.1"/>
    <property type="molecule type" value="Genomic_DNA"/>
</dbReference>
<dbReference type="OMA" id="PNTKWDG"/>
<accession>A0A165H9X6</accession>
<proteinExistence type="inferred from homology"/>
<dbReference type="PANTHER" id="PTHR12978:SF0">
    <property type="entry name" value="M7GPPPX DIPHOSPHATASE"/>
    <property type="match status" value="1"/>
</dbReference>
<keyword evidence="3" id="KW-0378">Hydrolase</keyword>
<reference evidence="3 4" key="1">
    <citation type="journal article" date="2016" name="Fungal Biol.">
        <title>The genome of Xylona heveae provides a window into fungal endophytism.</title>
        <authorList>
            <person name="Gazis R."/>
            <person name="Kuo A."/>
            <person name="Riley R."/>
            <person name="LaButti K."/>
            <person name="Lipzen A."/>
            <person name="Lin J."/>
            <person name="Amirebrahimi M."/>
            <person name="Hesse C.N."/>
            <person name="Spatafora J.W."/>
            <person name="Henrissat B."/>
            <person name="Hainaut M."/>
            <person name="Grigoriev I.V."/>
            <person name="Hibbett D.S."/>
        </authorList>
    </citation>
    <scope>NUCLEOTIDE SEQUENCE [LARGE SCALE GENOMIC DNA]</scope>
    <source>
        <strain evidence="3 4">TC161</strain>
    </source>
</reference>
<dbReference type="SUPFAM" id="SSF102860">
    <property type="entry name" value="mRNA decapping enzyme DcpS N-terminal domain"/>
    <property type="match status" value="2"/>
</dbReference>
<gene>
    <name evidence="3" type="ORF">L228DRAFT_260050</name>
</gene>
<dbReference type="FunFam" id="3.30.428.10:FF:000016">
    <property type="entry name" value="Scavenger mRNA decapping enzyme"/>
    <property type="match status" value="1"/>
</dbReference>
<feature type="active site" description="Nucleophile" evidence="2">
    <location>
        <position position="292"/>
    </location>
</feature>
<evidence type="ECO:0000313" key="4">
    <source>
        <dbReference type="Proteomes" id="UP000076632"/>
    </source>
</evidence>
<evidence type="ECO:0000313" key="3">
    <source>
        <dbReference type="EMBL" id="KZF23191.1"/>
    </source>
</evidence>
<dbReference type="PIRSF" id="PIRSF028973">
    <property type="entry name" value="Scavenger_mRNA_decap_enz"/>
    <property type="match status" value="1"/>
</dbReference>
<dbReference type="RefSeq" id="XP_018188746.1">
    <property type="nucleotide sequence ID" value="XM_018334222.1"/>
</dbReference>
<dbReference type="Pfam" id="PF11969">
    <property type="entry name" value="DcpS_C"/>
    <property type="match status" value="1"/>
</dbReference>
<dbReference type="GeneID" id="28899359"/>
<dbReference type="InterPro" id="IPR008594">
    <property type="entry name" value="DcpS/DCS2"/>
</dbReference>
<sequence>MAQILSSSDDLISQFQFERLLNQGKRRHNQGGRRIVLLGKIGSEAAILLAERATFPTSPIALKTLLSSLTGIENIGANDIYSWYLARTGSGSGLPSTPEPGAVVGAGATGADVIGAGAAEVPGKSTQEKTDEDAAHHDLKINIIYPCTPQHIAKYTSQGVRMVTETPHIYRDYIRPYMQSKREAGRLNWVFNIIEGRTEQEDVIYREHGTDEGFLVLPDLNWDRKSMESLHLLALVERRDIWSLRDLHKRHLPWLKHMRSKLLSATCQLYPTLEPDQLKLYVHYQPTYYHFHIHIVNVALEAGTTQATGKAFGLENLISQLETLAGGDEASMADVSLTYFLGEASELWTQIYLPLKQKESQQKE</sequence>
<dbReference type="GO" id="GO:0000290">
    <property type="term" value="P:deadenylation-dependent decapping of nuclear-transcribed mRNA"/>
    <property type="evidence" value="ECO:0007669"/>
    <property type="project" value="InterPro"/>
</dbReference>
<dbReference type="GO" id="GO:0016787">
    <property type="term" value="F:hydrolase activity"/>
    <property type="evidence" value="ECO:0007669"/>
    <property type="project" value="UniProtKB-KW"/>
</dbReference>
<dbReference type="FunCoup" id="A0A165H9X6">
    <property type="interactions" value="887"/>
</dbReference>
<dbReference type="AlphaFoldDB" id="A0A165H9X6"/>
<comment type="similarity">
    <text evidence="1">Belongs to the HIT family.</text>
</comment>
<dbReference type="GO" id="GO:0005634">
    <property type="term" value="C:nucleus"/>
    <property type="evidence" value="ECO:0007669"/>
    <property type="project" value="TreeGrafter"/>
</dbReference>
<dbReference type="OrthoDB" id="10264956at2759"/>